<feature type="domain" description="DUF2179" evidence="7">
    <location>
        <begin position="222"/>
        <end position="276"/>
    </location>
</feature>
<dbReference type="InterPro" id="IPR019264">
    <property type="entry name" value="DUF2179"/>
</dbReference>
<keyword evidence="5 6" id="KW-0472">Membrane</keyword>
<dbReference type="CDD" id="cd16380">
    <property type="entry name" value="YitT_C"/>
    <property type="match status" value="1"/>
</dbReference>
<organism evidence="8 9">
    <name type="scientific">Vagococcus vulneris</name>
    <dbReference type="NCBI Taxonomy" id="1977869"/>
    <lineage>
        <taxon>Bacteria</taxon>
        <taxon>Bacillati</taxon>
        <taxon>Bacillota</taxon>
        <taxon>Bacilli</taxon>
        <taxon>Lactobacillales</taxon>
        <taxon>Enterococcaceae</taxon>
        <taxon>Vagococcus</taxon>
    </lineage>
</organism>
<name>A0A429ZZ94_9ENTE</name>
<feature type="transmembrane region" description="Helical" evidence="6">
    <location>
        <begin position="148"/>
        <end position="169"/>
    </location>
</feature>
<evidence type="ECO:0000313" key="9">
    <source>
        <dbReference type="Proteomes" id="UP000287857"/>
    </source>
</evidence>
<reference evidence="8 9" key="1">
    <citation type="submission" date="2017-05" db="EMBL/GenBank/DDBJ databases">
        <title>Vagococcus spp. assemblies.</title>
        <authorList>
            <person name="Gulvik C.A."/>
        </authorList>
    </citation>
    <scope>NUCLEOTIDE SEQUENCE [LARGE SCALE GENOMIC DNA]</scope>
    <source>
        <strain evidence="8 9">SS1995</strain>
    </source>
</reference>
<dbReference type="PANTHER" id="PTHR33545">
    <property type="entry name" value="UPF0750 MEMBRANE PROTEIN YITT-RELATED"/>
    <property type="match status" value="1"/>
</dbReference>
<dbReference type="InterPro" id="IPR051461">
    <property type="entry name" value="UPF0750_membrane"/>
</dbReference>
<feature type="transmembrane region" description="Helical" evidence="6">
    <location>
        <begin position="50"/>
        <end position="70"/>
    </location>
</feature>
<comment type="caution">
    <text evidence="8">The sequence shown here is derived from an EMBL/GenBank/DDBJ whole genome shotgun (WGS) entry which is preliminary data.</text>
</comment>
<keyword evidence="2" id="KW-1003">Cell membrane</keyword>
<dbReference type="Pfam" id="PF02588">
    <property type="entry name" value="YitT_membrane"/>
    <property type="match status" value="1"/>
</dbReference>
<evidence type="ECO:0000256" key="6">
    <source>
        <dbReference type="SAM" id="Phobius"/>
    </source>
</evidence>
<dbReference type="Proteomes" id="UP000287857">
    <property type="component" value="Unassembled WGS sequence"/>
</dbReference>
<evidence type="ECO:0000256" key="4">
    <source>
        <dbReference type="ARBA" id="ARBA00022989"/>
    </source>
</evidence>
<dbReference type="InterPro" id="IPR015867">
    <property type="entry name" value="N-reg_PII/ATP_PRibTrfase_C"/>
</dbReference>
<dbReference type="GO" id="GO:0005886">
    <property type="term" value="C:plasma membrane"/>
    <property type="evidence" value="ECO:0007669"/>
    <property type="project" value="UniProtKB-SubCell"/>
</dbReference>
<gene>
    <name evidence="8" type="ORF">CBF37_04960</name>
</gene>
<feature type="transmembrane region" description="Helical" evidence="6">
    <location>
        <begin position="108"/>
        <end position="127"/>
    </location>
</feature>
<accession>A0A429ZZ94</accession>
<evidence type="ECO:0000259" key="7">
    <source>
        <dbReference type="Pfam" id="PF10035"/>
    </source>
</evidence>
<dbReference type="AlphaFoldDB" id="A0A429ZZ94"/>
<dbReference type="RefSeq" id="WP_125983640.1">
    <property type="nucleotide sequence ID" value="NZ_NGJS01000005.1"/>
</dbReference>
<protein>
    <recommendedName>
        <fullName evidence="7">DUF2179 domain-containing protein</fullName>
    </recommendedName>
</protein>
<evidence type="ECO:0000256" key="1">
    <source>
        <dbReference type="ARBA" id="ARBA00004651"/>
    </source>
</evidence>
<sequence>MKLSKQIFKDGIMIFIGTSIFSFGLVNFNMANNLAEGGLTGITLIIYNLFHVKPAISTFILNIPLILIGIKLLGFRPIFYTFIGTISLTVNLWFWQDNPISISVHHDMLIAALLAGICGGIGSGIVYRAGGTTGGTDIIARVIEKKMGFTMGKSLLLLDVVVLLLSLTYLDLREMVYTLITVFVFSRVVDMVQEGSYNAKGILIISDHNREIAETIINELARGVTFLKSEGAFTSKERDVIYCVTSLSEITKIKEICAEKDPNAFITIMDVKDVLGEGFSYDSLSEDKKVSLKK</sequence>
<feature type="transmembrane region" description="Helical" evidence="6">
    <location>
        <begin position="12"/>
        <end position="30"/>
    </location>
</feature>
<dbReference type="EMBL" id="NGJS01000005">
    <property type="protein sequence ID" value="RST99321.1"/>
    <property type="molecule type" value="Genomic_DNA"/>
</dbReference>
<evidence type="ECO:0000256" key="2">
    <source>
        <dbReference type="ARBA" id="ARBA00022475"/>
    </source>
</evidence>
<dbReference type="Gene3D" id="3.30.70.120">
    <property type="match status" value="1"/>
</dbReference>
<keyword evidence="3 6" id="KW-0812">Transmembrane</keyword>
<comment type="subcellular location">
    <subcellularLocation>
        <location evidence="1">Cell membrane</location>
        <topology evidence="1">Multi-pass membrane protein</topology>
    </subcellularLocation>
</comment>
<keyword evidence="9" id="KW-1185">Reference proteome</keyword>
<dbReference type="Pfam" id="PF10035">
    <property type="entry name" value="DUF2179"/>
    <property type="match status" value="1"/>
</dbReference>
<keyword evidence="4 6" id="KW-1133">Transmembrane helix</keyword>
<dbReference type="OrthoDB" id="1758221at2"/>
<evidence type="ECO:0000256" key="5">
    <source>
        <dbReference type="ARBA" id="ARBA00023136"/>
    </source>
</evidence>
<evidence type="ECO:0000313" key="8">
    <source>
        <dbReference type="EMBL" id="RST99321.1"/>
    </source>
</evidence>
<dbReference type="PANTHER" id="PTHR33545:SF10">
    <property type="entry name" value="UPF0750 MEMBRANE PROTEIN YPJC"/>
    <property type="match status" value="1"/>
</dbReference>
<proteinExistence type="predicted"/>
<evidence type="ECO:0000256" key="3">
    <source>
        <dbReference type="ARBA" id="ARBA00022692"/>
    </source>
</evidence>
<dbReference type="PIRSF" id="PIRSF006483">
    <property type="entry name" value="Membrane_protein_YitT"/>
    <property type="match status" value="1"/>
</dbReference>
<feature type="transmembrane region" description="Helical" evidence="6">
    <location>
        <begin position="77"/>
        <end position="96"/>
    </location>
</feature>
<dbReference type="InterPro" id="IPR003740">
    <property type="entry name" value="YitT"/>
</dbReference>